<dbReference type="PANTHER" id="PTHR43791:SF92">
    <property type="entry name" value="AGL026WP"/>
    <property type="match status" value="1"/>
</dbReference>
<feature type="transmembrane region" description="Helical" evidence="8">
    <location>
        <begin position="392"/>
        <end position="413"/>
    </location>
</feature>
<feature type="transmembrane region" description="Helical" evidence="8">
    <location>
        <begin position="230"/>
        <end position="253"/>
    </location>
</feature>
<comment type="caution">
    <text evidence="10">The sequence shown here is derived from an EMBL/GenBank/DDBJ whole genome shotgun (WGS) entry which is preliminary data.</text>
</comment>
<dbReference type="FunFam" id="1.20.1250.20:FF:000057">
    <property type="entry name" value="MFS general substrate transporter"/>
    <property type="match status" value="1"/>
</dbReference>
<keyword evidence="5 8" id="KW-1133">Transmembrane helix</keyword>
<feature type="transmembrane region" description="Helical" evidence="8">
    <location>
        <begin position="458"/>
        <end position="479"/>
    </location>
</feature>
<sequence>MAAIRKGENPASADTSSDKMESVQESHSEVTDLDKVDRDPATNRLAYAQNMSQEEYLAAEKSLKWKLDYRLLSMLWLIFILNYLDRKNIAAAKVAGMQEDLGLSSTQYATSIALLFVGYILMQLPSNIYLAQVRPSVYLPTVMMVWGAISALTGICNNAGGLYATRFLLGIVEAAYYPGALFLLSSWYRRSELGFRGALLFSGSQIGSAFSGLIGAGIQRGMDGVRGLESWRWIFIIEGAITVFVAFCAYFVLPDWPSTTKWLSPSERAVAEWRLIQDAGQVDEDDESWSYGFGLCFKDWRVYIFALMLLCVQVSSATSNFFPSVVETLGFSKVQTLLLTVPPYMVTLAVSVANNYSADRLQNSSFHIVWPMTMAILGYIIAATTTGVGPRYFAMIIMLAGAYGSNAVLVAWTQKTMLRPRIKRASAVAFVNGFGNIAQVFSSYLYPDESAPRYVLAMATNSGFALVAIVLALFMRFVLLQANKKLSAGDSAVGEVMVGEARAEIQGISEEERRTRKEGFRYIA</sequence>
<dbReference type="PANTHER" id="PTHR43791">
    <property type="entry name" value="PERMEASE-RELATED"/>
    <property type="match status" value="1"/>
</dbReference>
<evidence type="ECO:0000256" key="7">
    <source>
        <dbReference type="SAM" id="MobiDB-lite"/>
    </source>
</evidence>
<protein>
    <recommendedName>
        <fullName evidence="9">Major facilitator superfamily (MFS) profile domain-containing protein</fullName>
    </recommendedName>
</protein>
<evidence type="ECO:0000313" key="10">
    <source>
        <dbReference type="EMBL" id="CAG8376026.1"/>
    </source>
</evidence>
<feature type="transmembrane region" description="Helical" evidence="8">
    <location>
        <begin position="136"/>
        <end position="155"/>
    </location>
</feature>
<dbReference type="GO" id="GO:0016020">
    <property type="term" value="C:membrane"/>
    <property type="evidence" value="ECO:0007669"/>
    <property type="project" value="UniProtKB-SubCell"/>
</dbReference>
<name>A0A9W4J2F2_9EURO</name>
<dbReference type="InterPro" id="IPR020846">
    <property type="entry name" value="MFS_dom"/>
</dbReference>
<comment type="subcellular location">
    <subcellularLocation>
        <location evidence="1">Membrane</location>
        <topology evidence="1">Multi-pass membrane protein</topology>
    </subcellularLocation>
</comment>
<feature type="transmembrane region" description="Helical" evidence="8">
    <location>
        <begin position="368"/>
        <end position="386"/>
    </location>
</feature>
<dbReference type="OrthoDB" id="2250022at2759"/>
<dbReference type="SUPFAM" id="SSF103473">
    <property type="entry name" value="MFS general substrate transporter"/>
    <property type="match status" value="1"/>
</dbReference>
<feature type="transmembrane region" description="Helical" evidence="8">
    <location>
        <begin position="199"/>
        <end position="218"/>
    </location>
</feature>
<feature type="transmembrane region" description="Helical" evidence="8">
    <location>
        <begin position="334"/>
        <end position="356"/>
    </location>
</feature>
<reference evidence="10" key="1">
    <citation type="submission" date="2021-07" db="EMBL/GenBank/DDBJ databases">
        <authorList>
            <person name="Branca A.L. A."/>
        </authorList>
    </citation>
    <scope>NUCLEOTIDE SEQUENCE</scope>
</reference>
<dbReference type="FunFam" id="1.20.1250.20:FF:000013">
    <property type="entry name" value="MFS general substrate transporter"/>
    <property type="match status" value="1"/>
</dbReference>
<proteinExistence type="inferred from homology"/>
<dbReference type="Gene3D" id="1.20.1250.20">
    <property type="entry name" value="MFS general substrate transporter like domains"/>
    <property type="match status" value="2"/>
</dbReference>
<comment type="similarity">
    <text evidence="2">Belongs to the major facilitator superfamily.</text>
</comment>
<feature type="compositionally biased region" description="Basic and acidic residues" evidence="7">
    <location>
        <begin position="16"/>
        <end position="35"/>
    </location>
</feature>
<keyword evidence="4 8" id="KW-0812">Transmembrane</keyword>
<evidence type="ECO:0000256" key="5">
    <source>
        <dbReference type="ARBA" id="ARBA00022989"/>
    </source>
</evidence>
<evidence type="ECO:0000256" key="1">
    <source>
        <dbReference type="ARBA" id="ARBA00004141"/>
    </source>
</evidence>
<evidence type="ECO:0000256" key="3">
    <source>
        <dbReference type="ARBA" id="ARBA00022448"/>
    </source>
</evidence>
<feature type="transmembrane region" description="Helical" evidence="8">
    <location>
        <begin position="425"/>
        <end position="446"/>
    </location>
</feature>
<keyword evidence="6 8" id="KW-0472">Membrane</keyword>
<evidence type="ECO:0000256" key="6">
    <source>
        <dbReference type="ARBA" id="ARBA00023136"/>
    </source>
</evidence>
<dbReference type="InterPro" id="IPR036259">
    <property type="entry name" value="MFS_trans_sf"/>
</dbReference>
<dbReference type="GO" id="GO:0022857">
    <property type="term" value="F:transmembrane transporter activity"/>
    <property type="evidence" value="ECO:0007669"/>
    <property type="project" value="InterPro"/>
</dbReference>
<dbReference type="Pfam" id="PF07690">
    <property type="entry name" value="MFS_1"/>
    <property type="match status" value="1"/>
</dbReference>
<evidence type="ECO:0000259" key="9">
    <source>
        <dbReference type="PROSITE" id="PS50850"/>
    </source>
</evidence>
<evidence type="ECO:0000256" key="8">
    <source>
        <dbReference type="SAM" id="Phobius"/>
    </source>
</evidence>
<feature type="domain" description="Major facilitator superfamily (MFS) profile" evidence="9">
    <location>
        <begin position="71"/>
        <end position="486"/>
    </location>
</feature>
<dbReference type="AlphaFoldDB" id="A0A9W4J2F2"/>
<accession>A0A9W4J2F2</accession>
<feature type="transmembrane region" description="Helical" evidence="8">
    <location>
        <begin position="167"/>
        <end position="187"/>
    </location>
</feature>
<dbReference type="EMBL" id="CAJVPG010000222">
    <property type="protein sequence ID" value="CAG8376026.1"/>
    <property type="molecule type" value="Genomic_DNA"/>
</dbReference>
<feature type="transmembrane region" description="Helical" evidence="8">
    <location>
        <begin position="104"/>
        <end position="124"/>
    </location>
</feature>
<evidence type="ECO:0000256" key="2">
    <source>
        <dbReference type="ARBA" id="ARBA00008335"/>
    </source>
</evidence>
<dbReference type="PROSITE" id="PS50850">
    <property type="entry name" value="MFS"/>
    <property type="match status" value="1"/>
</dbReference>
<keyword evidence="3" id="KW-0813">Transport</keyword>
<dbReference type="InterPro" id="IPR011701">
    <property type="entry name" value="MFS"/>
</dbReference>
<evidence type="ECO:0000256" key="4">
    <source>
        <dbReference type="ARBA" id="ARBA00022692"/>
    </source>
</evidence>
<feature type="transmembrane region" description="Helical" evidence="8">
    <location>
        <begin position="302"/>
        <end position="322"/>
    </location>
</feature>
<gene>
    <name evidence="10" type="ORF">PSALAMII_LOCUS5235</name>
</gene>
<evidence type="ECO:0000313" key="11">
    <source>
        <dbReference type="Proteomes" id="UP001152649"/>
    </source>
</evidence>
<organism evidence="10 11">
    <name type="scientific">Penicillium salamii</name>
    <dbReference type="NCBI Taxonomy" id="1612424"/>
    <lineage>
        <taxon>Eukaryota</taxon>
        <taxon>Fungi</taxon>
        <taxon>Dikarya</taxon>
        <taxon>Ascomycota</taxon>
        <taxon>Pezizomycotina</taxon>
        <taxon>Eurotiomycetes</taxon>
        <taxon>Eurotiomycetidae</taxon>
        <taxon>Eurotiales</taxon>
        <taxon>Aspergillaceae</taxon>
        <taxon>Penicillium</taxon>
    </lineage>
</organism>
<feature type="transmembrane region" description="Helical" evidence="8">
    <location>
        <begin position="67"/>
        <end position="84"/>
    </location>
</feature>
<keyword evidence="11" id="KW-1185">Reference proteome</keyword>
<feature type="region of interest" description="Disordered" evidence="7">
    <location>
        <begin position="1"/>
        <end position="35"/>
    </location>
</feature>
<dbReference type="Proteomes" id="UP001152649">
    <property type="component" value="Unassembled WGS sequence"/>
</dbReference>